<dbReference type="Proteomes" id="UP000607653">
    <property type="component" value="Unassembled WGS sequence"/>
</dbReference>
<keyword evidence="1" id="KW-0732">Signal</keyword>
<protein>
    <submittedName>
        <fullName evidence="2">Uncharacterized protein</fullName>
    </submittedName>
</protein>
<name>A0A822ZPL8_NELNU</name>
<feature type="chain" id="PRO_5032519275" evidence="1">
    <location>
        <begin position="25"/>
        <end position="170"/>
    </location>
</feature>
<comment type="caution">
    <text evidence="2">The sequence shown here is derived from an EMBL/GenBank/DDBJ whole genome shotgun (WGS) entry which is preliminary data.</text>
</comment>
<dbReference type="EMBL" id="DUZY01000008">
    <property type="protein sequence ID" value="DAD46837.1"/>
    <property type="molecule type" value="Genomic_DNA"/>
</dbReference>
<organism evidence="2 3">
    <name type="scientific">Nelumbo nucifera</name>
    <name type="common">Sacred lotus</name>
    <dbReference type="NCBI Taxonomy" id="4432"/>
    <lineage>
        <taxon>Eukaryota</taxon>
        <taxon>Viridiplantae</taxon>
        <taxon>Streptophyta</taxon>
        <taxon>Embryophyta</taxon>
        <taxon>Tracheophyta</taxon>
        <taxon>Spermatophyta</taxon>
        <taxon>Magnoliopsida</taxon>
        <taxon>Proteales</taxon>
        <taxon>Nelumbonaceae</taxon>
        <taxon>Nelumbo</taxon>
    </lineage>
</organism>
<gene>
    <name evidence="2" type="ORF">HUJ06_016774</name>
</gene>
<evidence type="ECO:0000313" key="2">
    <source>
        <dbReference type="EMBL" id="DAD46837.1"/>
    </source>
</evidence>
<dbReference type="AlphaFoldDB" id="A0A822ZPL8"/>
<accession>A0A822ZPL8</accession>
<feature type="signal peptide" evidence="1">
    <location>
        <begin position="1"/>
        <end position="24"/>
    </location>
</feature>
<proteinExistence type="predicted"/>
<reference evidence="2 3" key="1">
    <citation type="journal article" date="2020" name="Mol. Biol. Evol.">
        <title>Distinct Expression and Methylation Patterns for Genes with Different Fates following a Single Whole-Genome Duplication in Flowering Plants.</title>
        <authorList>
            <person name="Shi T."/>
            <person name="Rahmani R.S."/>
            <person name="Gugger P.F."/>
            <person name="Wang M."/>
            <person name="Li H."/>
            <person name="Zhang Y."/>
            <person name="Li Z."/>
            <person name="Wang Q."/>
            <person name="Van de Peer Y."/>
            <person name="Marchal K."/>
            <person name="Chen J."/>
        </authorList>
    </citation>
    <scope>NUCLEOTIDE SEQUENCE [LARGE SCALE GENOMIC DNA]</scope>
    <source>
        <tissue evidence="2">Leaf</tissue>
    </source>
</reference>
<sequence>MGRSSFYSALKLLFLLVQMQMRRHKQPALDHPLLKNHKTQRAPLEMPRMRMNKEGEGMRNKISGLASTIRTPRPSHGPPPIHPYQGLSVHSQRTPDGRTGLCRNGTAEDCSLGMSFVMLAIPEPKMLTELHTIVGLSWFTFDFCSTLTAPEKPSLDLYRRKLSLSLAGYR</sequence>
<evidence type="ECO:0000313" key="3">
    <source>
        <dbReference type="Proteomes" id="UP000607653"/>
    </source>
</evidence>
<evidence type="ECO:0000256" key="1">
    <source>
        <dbReference type="SAM" id="SignalP"/>
    </source>
</evidence>
<keyword evidence="3" id="KW-1185">Reference proteome</keyword>